<dbReference type="Gene3D" id="1.10.357.10">
    <property type="entry name" value="Tetracycline Repressor, domain 2"/>
    <property type="match status" value="1"/>
</dbReference>
<reference evidence="4 5" key="1">
    <citation type="submission" date="2016-09" db="EMBL/GenBank/DDBJ databases">
        <title>Genomic analysis reveals versatility of anaerobic energy metabolism of Geosporobacter ferrireducens IRF9 of phylum Firmicutes.</title>
        <authorList>
            <person name="Kim S.-J."/>
        </authorList>
    </citation>
    <scope>NUCLEOTIDE SEQUENCE [LARGE SCALE GENOMIC DNA]</scope>
    <source>
        <strain evidence="4 5">IRF9</strain>
    </source>
</reference>
<dbReference type="EMBL" id="CP017269">
    <property type="protein sequence ID" value="AOT70745.1"/>
    <property type="molecule type" value="Genomic_DNA"/>
</dbReference>
<gene>
    <name evidence="4" type="ORF">Gferi_14865</name>
</gene>
<accession>A0A1D8GIJ6</accession>
<dbReference type="STRING" id="1424294.Gferi_14865"/>
<dbReference type="PRINTS" id="PR00455">
    <property type="entry name" value="HTHTETR"/>
</dbReference>
<feature type="DNA-binding region" description="H-T-H motif" evidence="2">
    <location>
        <begin position="29"/>
        <end position="48"/>
    </location>
</feature>
<proteinExistence type="predicted"/>
<keyword evidence="1 2" id="KW-0238">DNA-binding</keyword>
<evidence type="ECO:0000313" key="5">
    <source>
        <dbReference type="Proteomes" id="UP000095743"/>
    </source>
</evidence>
<evidence type="ECO:0000256" key="2">
    <source>
        <dbReference type="PROSITE-ProRule" id="PRU00335"/>
    </source>
</evidence>
<dbReference type="PANTHER" id="PTHR43479:SF11">
    <property type="entry name" value="ACREF_ENVCD OPERON REPRESSOR-RELATED"/>
    <property type="match status" value="1"/>
</dbReference>
<dbReference type="AlphaFoldDB" id="A0A1D8GIJ6"/>
<dbReference type="PANTHER" id="PTHR43479">
    <property type="entry name" value="ACREF/ENVCD OPERON REPRESSOR-RELATED"/>
    <property type="match status" value="1"/>
</dbReference>
<dbReference type="InterPro" id="IPR009057">
    <property type="entry name" value="Homeodomain-like_sf"/>
</dbReference>
<evidence type="ECO:0000313" key="4">
    <source>
        <dbReference type="EMBL" id="AOT70745.1"/>
    </source>
</evidence>
<feature type="domain" description="HTH tetR-type" evidence="3">
    <location>
        <begin position="6"/>
        <end position="66"/>
    </location>
</feature>
<dbReference type="KEGG" id="gfe:Gferi_14865"/>
<name>A0A1D8GIJ6_9FIRM</name>
<evidence type="ECO:0000259" key="3">
    <source>
        <dbReference type="PROSITE" id="PS50977"/>
    </source>
</evidence>
<protein>
    <recommendedName>
        <fullName evidence="3">HTH tetR-type domain-containing protein</fullName>
    </recommendedName>
</protein>
<organism evidence="4 5">
    <name type="scientific">Geosporobacter ferrireducens</name>
    <dbReference type="NCBI Taxonomy" id="1424294"/>
    <lineage>
        <taxon>Bacteria</taxon>
        <taxon>Bacillati</taxon>
        <taxon>Bacillota</taxon>
        <taxon>Clostridia</taxon>
        <taxon>Peptostreptococcales</taxon>
        <taxon>Thermotaleaceae</taxon>
        <taxon>Geosporobacter</taxon>
    </lineage>
</organism>
<dbReference type="GO" id="GO:0003677">
    <property type="term" value="F:DNA binding"/>
    <property type="evidence" value="ECO:0007669"/>
    <property type="project" value="UniProtKB-UniRule"/>
</dbReference>
<dbReference type="RefSeq" id="WP_069977842.1">
    <property type="nucleotide sequence ID" value="NZ_CP017269.1"/>
</dbReference>
<dbReference type="OrthoDB" id="494991at2"/>
<dbReference type="PROSITE" id="PS50977">
    <property type="entry name" value="HTH_TETR_2"/>
    <property type="match status" value="1"/>
</dbReference>
<dbReference type="InterPro" id="IPR050624">
    <property type="entry name" value="HTH-type_Tx_Regulator"/>
</dbReference>
<dbReference type="Proteomes" id="UP000095743">
    <property type="component" value="Chromosome"/>
</dbReference>
<evidence type="ECO:0000256" key="1">
    <source>
        <dbReference type="ARBA" id="ARBA00023125"/>
    </source>
</evidence>
<sequence>MQYKKDEVKEKIDFAALEVFAEKGYTGTKIADIAEKAGVSIGNIYRYYKSKEEIFYTNIPESFPEELKKLLKDKIVSSKHVNLQERETFDEFWLVNEEVITFMVKKRLQILIVLHKGKGTRYENTKEELVDFLLEEVKSSDLQQGGHFCYGKEGSLLLKILYENLIDMTLRIIENTRSIEETRQCLQWMNRYHLFGITKLFQ</sequence>
<keyword evidence="5" id="KW-1185">Reference proteome</keyword>
<dbReference type="InterPro" id="IPR001647">
    <property type="entry name" value="HTH_TetR"/>
</dbReference>
<dbReference type="Pfam" id="PF00440">
    <property type="entry name" value="TetR_N"/>
    <property type="match status" value="1"/>
</dbReference>
<dbReference type="SUPFAM" id="SSF46689">
    <property type="entry name" value="Homeodomain-like"/>
    <property type="match status" value="1"/>
</dbReference>